<evidence type="ECO:0000256" key="1">
    <source>
        <dbReference type="SAM" id="MobiDB-lite"/>
    </source>
</evidence>
<dbReference type="InterPro" id="IPR036890">
    <property type="entry name" value="HATPase_C_sf"/>
</dbReference>
<organism evidence="3 4">
    <name type="scientific">Microbacterium koreense</name>
    <dbReference type="NCBI Taxonomy" id="323761"/>
    <lineage>
        <taxon>Bacteria</taxon>
        <taxon>Bacillati</taxon>
        <taxon>Actinomycetota</taxon>
        <taxon>Actinomycetes</taxon>
        <taxon>Micrococcales</taxon>
        <taxon>Microbacteriaceae</taxon>
        <taxon>Microbacterium</taxon>
    </lineage>
</organism>
<protein>
    <submittedName>
        <fullName evidence="3">Sacsin N-terminal ATP-binding-like domain-containing protein</fullName>
    </submittedName>
</protein>
<comment type="caution">
    <text evidence="3">The sequence shown here is derived from an EMBL/GenBank/DDBJ whole genome shotgun (WGS) entry which is preliminary data.</text>
</comment>
<proteinExistence type="predicted"/>
<gene>
    <name evidence="3" type="ORF">ACFQZV_06365</name>
</gene>
<feature type="compositionally biased region" description="Basic and acidic residues" evidence="1">
    <location>
        <begin position="1707"/>
        <end position="1718"/>
    </location>
</feature>
<accession>A0ABW2ZQL2</accession>
<feature type="region of interest" description="Disordered" evidence="1">
    <location>
        <begin position="1648"/>
        <end position="1718"/>
    </location>
</feature>
<dbReference type="Proteomes" id="UP001597042">
    <property type="component" value="Unassembled WGS sequence"/>
</dbReference>
<dbReference type="PANTHER" id="PTHR32387:SF0">
    <property type="entry name" value="PROTEIN NO VEIN"/>
    <property type="match status" value="1"/>
</dbReference>
<dbReference type="EMBL" id="JBHTIM010000001">
    <property type="protein sequence ID" value="MFD0780921.1"/>
    <property type="molecule type" value="Genomic_DNA"/>
</dbReference>
<sequence length="1896" mass="206903">MSASPPSQDSRIYLEEEVRRRARHATAEDVRITCSFARAERLLGREYHGRFLIELLQNAADAWRNGSRRDEAHSKVAIVVGEGPALLVANQGQPLSAQVVVESLGHIGASTKAEGQAIGHKGIGFKSVLEVTDTPEIYSGLQAKTGAVSIRFDPALAKAQITDPANSPDWDQMVAGVQSVDADDEFAAIPTLRFPQWVDEMPREVEELNARGFDTVVRLPFAAGARHRLSEAEWLEVVRAGLEDVTDQILVLLGTFGEIAVEDRLAGESVVIEPRWDTTPETDSMWERVEVLRNEEISSEWLLARDSLPSDDELGGAVALGMRVSAVQGETRILPAMADSDSAPFHLFFPTRIPSGLPFLLHGYFTVDAARTGFYRGFRSGNQLILSALADLVVRGIRDLTADESVHMASLVNVVAACDEPSDELALEFRSEVLRRLDEVEWIPTEHGPRCDPPSALALSEPLNELIRGVFPAEYVRHRTDRALPDAGLTDRALEMIRRRRLEPDSPWDIVGQLARPGDVDVWDLSDSDDVDRRLLGVVDLFGALGGEDQAQTQLLLASLRGDADSRILAVVDQMGARRLLPLPDPREGVAGSRSTLIMARIRGSLGGSLVPPAELDLAFLPDGLLGSESEVDRARLLGIRPYTVDNVLDRFGGVGESSNSLELLKFAWGLLSRERRSGYGTRRSAAEAAAFDPSAWFWCQPGRAQRDETSRLQQQRLRFLSEVKLPSRSGSWQPAGSLAFGADWAEWLSSLEGSLPASTIEARQSAYRDLESLSPGPERLLAPPHEVLGLLTGLDRDGMFDLENEEEDASEGEGLGVEWPDLERHAFLLRLGVWEVPPVEALASGDSRGRDRFPWTGAIVDTRKAKVDARGGWTFGSWTGGAHKNAFVTEDYRFSWPLEECARRDGSALARSLQRGLDLYRARTTMLVACNQCTSGTWHTSRYSSSSANLFPSLLAVELQHARWISTAIDGNVNSDPADAKSTWWLERPPSGGGRMQSPWRLVPICGPQLGGITRELRVLAGVNVIDDAGVESLRGLLSGLRERFDEGTLPVDPLTSGTGRLAFIRLHTLAYERLAELDDPGAVEVLDEVGVLAEQGDRLTHMPRESVRHDDGTYAPYLRHFHGQVAFAALPRDAPARVRDALGIEVLRIELARRGSEEGEDVTDQLHALLADRQAEMLAILVHHSLGTQTLTLGSQEFERRARRLAELRIKRLSDLVVEARVEGTGHSATLGEGADQDVFLDGGATNSPTLFHDFAGDGWQDRLRRKLAPHLATLLENVAYTHTLALFLQAQSDAEREDFLLELGISHDEVDIVRKHLGVVSAEEQTRHERWFRSILAVADGDDTADVVDLGALHQALVAASIPDATATRLIEAGVDESVRRDVGEYGVLRALASVGVDLGALDRELRDGGDESGITVDVARRALRRWINVYGSRVIACLAKATGGEPEALKKRLDQLAPPARLRFDLDPDLGGVVEPIAELMIASGLNVTSDDLAVDPAETLARLGGFSTMEDLATHAAALTSPEERARLLRNLAASWKKELRFIGVLAAMGPGESRSSVRALDDHVAQALSDDAATPEELVTVAGELLVSSPAMADWVTESLRGADFASPSPDRAEVVRQAESAGIDVTAPRLTLLEKSLDRPRLERARTVRNKAAQLASGGVRPTPPRTTRQSSPQPASDRRELSRKGDGSDGHAPLPVRAIKVDPGMDQKKRELGDEGEQWALAAVVGQFLEAAPEMRDRAVEDVRALLAGFSGAPVDEALSHASLVQLRDIDEEELIEELGALLHVARYSDQFGFDLIGWLPDAHGDGLRATCLEVKSTGDNGFHLTATEWKRASALHERGAGDRYSILAVRRGKTRGVPVSMDLLIDPVSLVEAGHLIQKPDGYEMTY</sequence>
<dbReference type="NCBIfam" id="NF047352">
    <property type="entry name" value="P_loop_sacsin"/>
    <property type="match status" value="1"/>
</dbReference>
<evidence type="ECO:0000259" key="2">
    <source>
        <dbReference type="Pfam" id="PF25794"/>
    </source>
</evidence>
<keyword evidence="4" id="KW-1185">Reference proteome</keyword>
<dbReference type="Gene3D" id="3.30.565.10">
    <property type="entry name" value="Histidine kinase-like ATPase, C-terminal domain"/>
    <property type="match status" value="1"/>
</dbReference>
<feature type="compositionally biased region" description="Low complexity" evidence="1">
    <location>
        <begin position="1673"/>
        <end position="1682"/>
    </location>
</feature>
<feature type="domain" description="Sacsin/Nov" evidence="2">
    <location>
        <begin position="49"/>
        <end position="160"/>
    </location>
</feature>
<feature type="compositionally biased region" description="Basic and acidic residues" evidence="1">
    <location>
        <begin position="1684"/>
        <end position="1697"/>
    </location>
</feature>
<dbReference type="PANTHER" id="PTHR32387">
    <property type="entry name" value="WU:FJ29H11"/>
    <property type="match status" value="1"/>
</dbReference>
<dbReference type="InterPro" id="IPR058210">
    <property type="entry name" value="SACS/Nov_dom"/>
</dbReference>
<dbReference type="SUPFAM" id="SSF55874">
    <property type="entry name" value="ATPase domain of HSP90 chaperone/DNA topoisomerase II/histidine kinase"/>
    <property type="match status" value="1"/>
</dbReference>
<dbReference type="Pfam" id="PF25794">
    <property type="entry name" value="SACS"/>
    <property type="match status" value="1"/>
</dbReference>
<dbReference type="RefSeq" id="WP_378752204.1">
    <property type="nucleotide sequence ID" value="NZ_JBHSSV010000008.1"/>
</dbReference>
<evidence type="ECO:0000313" key="4">
    <source>
        <dbReference type="Proteomes" id="UP001597042"/>
    </source>
</evidence>
<evidence type="ECO:0000313" key="3">
    <source>
        <dbReference type="EMBL" id="MFD0780921.1"/>
    </source>
</evidence>
<name>A0ABW2ZQL2_9MICO</name>
<reference evidence="4" key="1">
    <citation type="journal article" date="2019" name="Int. J. Syst. Evol. Microbiol.">
        <title>The Global Catalogue of Microorganisms (GCM) 10K type strain sequencing project: providing services to taxonomists for standard genome sequencing and annotation.</title>
        <authorList>
            <consortium name="The Broad Institute Genomics Platform"/>
            <consortium name="The Broad Institute Genome Sequencing Center for Infectious Disease"/>
            <person name="Wu L."/>
            <person name="Ma J."/>
        </authorList>
    </citation>
    <scope>NUCLEOTIDE SEQUENCE [LARGE SCALE GENOMIC DNA]</scope>
    <source>
        <strain evidence="4">CCUG 50754</strain>
    </source>
</reference>
<dbReference type="InterPro" id="IPR052957">
    <property type="entry name" value="Auxin_embryo_med"/>
</dbReference>